<organism evidence="2 3">
    <name type="scientific">Candidatus Haliotispira prima</name>
    <dbReference type="NCBI Taxonomy" id="3034016"/>
    <lineage>
        <taxon>Bacteria</taxon>
        <taxon>Pseudomonadati</taxon>
        <taxon>Spirochaetota</taxon>
        <taxon>Spirochaetia</taxon>
        <taxon>Spirochaetales</taxon>
        <taxon>Spirochaetaceae</taxon>
        <taxon>Candidatus Haliotispira</taxon>
    </lineage>
</organism>
<evidence type="ECO:0000313" key="2">
    <source>
        <dbReference type="EMBL" id="WGK70430.1"/>
    </source>
</evidence>
<dbReference type="RefSeq" id="WP_326928640.1">
    <property type="nucleotide sequence ID" value="NZ_CP123443.1"/>
</dbReference>
<keyword evidence="3" id="KW-1185">Reference proteome</keyword>
<dbReference type="EMBL" id="CP123443">
    <property type="protein sequence ID" value="WGK70430.1"/>
    <property type="molecule type" value="Genomic_DNA"/>
</dbReference>
<name>A0ABY8MK76_9SPIO</name>
<dbReference type="PANTHER" id="PTHR13696:SF52">
    <property type="entry name" value="PARA FAMILY PROTEIN CT_582"/>
    <property type="match status" value="1"/>
</dbReference>
<dbReference type="InterPro" id="IPR025669">
    <property type="entry name" value="AAA_dom"/>
</dbReference>
<gene>
    <name evidence="2" type="ORF">P0082_03210</name>
</gene>
<feature type="domain" description="AAA" evidence="1">
    <location>
        <begin position="3"/>
        <end position="181"/>
    </location>
</feature>
<dbReference type="Pfam" id="PF13614">
    <property type="entry name" value="AAA_31"/>
    <property type="match status" value="1"/>
</dbReference>
<accession>A0ABY8MK76</accession>
<protein>
    <submittedName>
        <fullName evidence="2">ParA family protein</fullName>
    </submittedName>
</protein>
<reference evidence="2 3" key="1">
    <citation type="submission" date="2023-04" db="EMBL/GenBank/DDBJ databases">
        <title>Spirochaete genome identified in red abalone sample constitutes a novel genus.</title>
        <authorList>
            <person name="Sharma S.P."/>
            <person name="Purcell C.M."/>
            <person name="Hyde J.R."/>
            <person name="Severin A.J."/>
        </authorList>
    </citation>
    <scope>NUCLEOTIDE SEQUENCE [LARGE SCALE GENOMIC DNA]</scope>
    <source>
        <strain evidence="2 3">SP-2023</strain>
    </source>
</reference>
<sequence length="259" mass="28046">MARTYVVANQKGGVGKTTTAANLAAYLALEGHRVLMVDFDPQGNLSSHFGHHNIENVSMYEVLMNECGIQDIIVSLSGEGIPKLSLAPANLHLSGATVELAKVDDRAGYLKNALRPVAGDYDYILIDCPPSLGVLTLNGFAAAHRVLIPLQCEFLALEGLLGMIFSTIHKIQQGVNPELEIGGIIFTMYDSRTKFANAVINSVRNTFADHPDYIFNTIIPRNVRLSEAPSHALPIPLYFPDCVGAKSYKALAKEVIARG</sequence>
<dbReference type="PANTHER" id="PTHR13696">
    <property type="entry name" value="P-LOOP CONTAINING NUCLEOSIDE TRIPHOSPHATE HYDROLASE"/>
    <property type="match status" value="1"/>
</dbReference>
<proteinExistence type="predicted"/>
<dbReference type="CDD" id="cd02042">
    <property type="entry name" value="ParAB_family"/>
    <property type="match status" value="1"/>
</dbReference>
<dbReference type="InterPro" id="IPR050678">
    <property type="entry name" value="DNA_Partitioning_ATPase"/>
</dbReference>
<evidence type="ECO:0000259" key="1">
    <source>
        <dbReference type="Pfam" id="PF13614"/>
    </source>
</evidence>
<dbReference type="InterPro" id="IPR027417">
    <property type="entry name" value="P-loop_NTPase"/>
</dbReference>
<dbReference type="Proteomes" id="UP001228690">
    <property type="component" value="Chromosome"/>
</dbReference>
<evidence type="ECO:0000313" key="3">
    <source>
        <dbReference type="Proteomes" id="UP001228690"/>
    </source>
</evidence>
<dbReference type="Gene3D" id="3.40.50.300">
    <property type="entry name" value="P-loop containing nucleotide triphosphate hydrolases"/>
    <property type="match status" value="1"/>
</dbReference>
<dbReference type="SUPFAM" id="SSF52540">
    <property type="entry name" value="P-loop containing nucleoside triphosphate hydrolases"/>
    <property type="match status" value="1"/>
</dbReference>